<protein>
    <submittedName>
        <fullName evidence="2">Putative metallo-beta-lactamase domain protein</fullName>
    </submittedName>
</protein>
<dbReference type="STRING" id="1448315.A0A319CJ44"/>
<evidence type="ECO:0000313" key="3">
    <source>
        <dbReference type="Proteomes" id="UP000248340"/>
    </source>
</evidence>
<gene>
    <name evidence="2" type="ORF">BO82DRAFT_277209</name>
</gene>
<accession>A0A319CJ44</accession>
<dbReference type="PANTHER" id="PTHR42951:SF14">
    <property type="entry name" value="METALLO-BETA-LACTAMASE SUPERFAMILY PROTEIN"/>
    <property type="match status" value="1"/>
</dbReference>
<dbReference type="GeneID" id="37133915"/>
<dbReference type="VEuPathDB" id="FungiDB:BO82DRAFT_277209"/>
<name>A0A319CJ44_9EURO</name>
<keyword evidence="3" id="KW-1185">Reference proteome</keyword>
<evidence type="ECO:0000259" key="1">
    <source>
        <dbReference type="SMART" id="SM00849"/>
    </source>
</evidence>
<dbReference type="SMART" id="SM00849">
    <property type="entry name" value="Lactamase_B"/>
    <property type="match status" value="1"/>
</dbReference>
<proteinExistence type="predicted"/>
<dbReference type="InterPro" id="IPR050855">
    <property type="entry name" value="NDM-1-like"/>
</dbReference>
<dbReference type="PANTHER" id="PTHR42951">
    <property type="entry name" value="METALLO-BETA-LACTAMASE DOMAIN-CONTAINING"/>
    <property type="match status" value="1"/>
</dbReference>
<evidence type="ECO:0000313" key="2">
    <source>
        <dbReference type="EMBL" id="PYH84480.1"/>
    </source>
</evidence>
<dbReference type="Proteomes" id="UP000248340">
    <property type="component" value="Unassembled WGS sequence"/>
</dbReference>
<dbReference type="InterPro" id="IPR036866">
    <property type="entry name" value="RibonucZ/Hydroxyglut_hydro"/>
</dbReference>
<dbReference type="SUPFAM" id="SSF56281">
    <property type="entry name" value="Metallo-hydrolase/oxidoreductase"/>
    <property type="match status" value="1"/>
</dbReference>
<feature type="domain" description="Metallo-beta-lactamase" evidence="1">
    <location>
        <begin position="15"/>
        <end position="214"/>
    </location>
</feature>
<dbReference type="CDD" id="cd07739">
    <property type="entry name" value="metallo-hydrolase-like_MBL-fold"/>
    <property type="match status" value="1"/>
</dbReference>
<dbReference type="OrthoDB" id="536211at2759"/>
<dbReference type="RefSeq" id="XP_025494680.1">
    <property type="nucleotide sequence ID" value="XM_025631174.1"/>
</dbReference>
<reference evidence="2 3" key="1">
    <citation type="submission" date="2016-12" db="EMBL/GenBank/DDBJ databases">
        <title>The genomes of Aspergillus section Nigri reveals drivers in fungal speciation.</title>
        <authorList>
            <consortium name="DOE Joint Genome Institute"/>
            <person name="Vesth T.C."/>
            <person name="Nybo J."/>
            <person name="Theobald S."/>
            <person name="Brandl J."/>
            <person name="Frisvad J.C."/>
            <person name="Nielsen K.F."/>
            <person name="Lyhne E.K."/>
            <person name="Kogle M.E."/>
            <person name="Kuo A."/>
            <person name="Riley R."/>
            <person name="Clum A."/>
            <person name="Nolan M."/>
            <person name="Lipzen A."/>
            <person name="Salamov A."/>
            <person name="Henrissat B."/>
            <person name="Wiebenga A."/>
            <person name="De Vries R.P."/>
            <person name="Grigoriev I.V."/>
            <person name="Mortensen U.H."/>
            <person name="Andersen M.R."/>
            <person name="Baker S.E."/>
        </authorList>
    </citation>
    <scope>NUCLEOTIDE SEQUENCE [LARGE SCALE GENOMIC DNA]</scope>
    <source>
        <strain evidence="2 3">CBS 121591</strain>
    </source>
</reference>
<dbReference type="InterPro" id="IPR001279">
    <property type="entry name" value="Metallo-B-lactamas"/>
</dbReference>
<dbReference type="Gene3D" id="3.60.15.10">
    <property type="entry name" value="Ribonuclease Z/Hydroxyacylglutathione hydrolase-like"/>
    <property type="match status" value="1"/>
</dbReference>
<dbReference type="EMBL" id="KZ821684">
    <property type="protein sequence ID" value="PYH84480.1"/>
    <property type="molecule type" value="Genomic_DNA"/>
</dbReference>
<dbReference type="AlphaFoldDB" id="A0A319CJ44"/>
<sequence length="308" mass="33987">MLETHHHIASTKGLSSLTTLITDPTTGAAILIDPPFLLPDAHSVLAWIPTTSAAGGPQPDLKAIFVTHHHPDHFFSANPILDAYPAAKFYAAPYVLAGIEREYAEKVAYWPSVLGAENVPAAPRKPEPFPFSFFLLEAAPESPVVLLGPLQGDAVDHTVFWLPTERTVVCGDTVYGRSTHVWVEELETPALLESWRKTLDLLALLQPTKLIPGHLEAGWSLDGAADLAHTRRYLDVFAEKVTFAATPPGVQELYDFFRDEFPQCRENLDFFLGHLANQFGEGGTVWAENRCQDLGGRTVEGLCGYWFR</sequence>
<organism evidence="2 3">
    <name type="scientific">Aspergillus uvarum CBS 121591</name>
    <dbReference type="NCBI Taxonomy" id="1448315"/>
    <lineage>
        <taxon>Eukaryota</taxon>
        <taxon>Fungi</taxon>
        <taxon>Dikarya</taxon>
        <taxon>Ascomycota</taxon>
        <taxon>Pezizomycotina</taxon>
        <taxon>Eurotiomycetes</taxon>
        <taxon>Eurotiomycetidae</taxon>
        <taxon>Eurotiales</taxon>
        <taxon>Aspergillaceae</taxon>
        <taxon>Aspergillus</taxon>
        <taxon>Aspergillus subgen. Circumdati</taxon>
    </lineage>
</organism>
<dbReference type="Pfam" id="PF00753">
    <property type="entry name" value="Lactamase_B"/>
    <property type="match status" value="1"/>
</dbReference>